<evidence type="ECO:0000256" key="1">
    <source>
        <dbReference type="SAM" id="MobiDB-lite"/>
    </source>
</evidence>
<dbReference type="EnsemblMetazoa" id="ASIC005178-RA">
    <property type="protein sequence ID" value="ASIC005178-PA"/>
    <property type="gene ID" value="ASIC005178"/>
</dbReference>
<proteinExistence type="predicted"/>
<evidence type="ECO:0000313" key="4">
    <source>
        <dbReference type="Proteomes" id="UP000030765"/>
    </source>
</evidence>
<protein>
    <submittedName>
        <fullName evidence="2 3">Uncharacterized protein</fullName>
    </submittedName>
</protein>
<dbReference type="EMBL" id="ATLV01013383">
    <property type="status" value="NOT_ANNOTATED_CDS"/>
    <property type="molecule type" value="Genomic_DNA"/>
</dbReference>
<feature type="region of interest" description="Disordered" evidence="1">
    <location>
        <begin position="96"/>
        <end position="134"/>
    </location>
</feature>
<organism evidence="2">
    <name type="scientific">Anopheles sinensis</name>
    <name type="common">Mosquito</name>
    <dbReference type="NCBI Taxonomy" id="74873"/>
    <lineage>
        <taxon>Eukaryota</taxon>
        <taxon>Metazoa</taxon>
        <taxon>Ecdysozoa</taxon>
        <taxon>Arthropoda</taxon>
        <taxon>Hexapoda</taxon>
        <taxon>Insecta</taxon>
        <taxon>Pterygota</taxon>
        <taxon>Neoptera</taxon>
        <taxon>Endopterygota</taxon>
        <taxon>Diptera</taxon>
        <taxon>Nematocera</taxon>
        <taxon>Culicoidea</taxon>
        <taxon>Culicidae</taxon>
        <taxon>Anophelinae</taxon>
        <taxon>Anopheles</taxon>
    </lineage>
</organism>
<dbReference type="EMBL" id="KE524855">
    <property type="protein sequence ID" value="KFB37862.1"/>
    <property type="molecule type" value="Genomic_DNA"/>
</dbReference>
<reference evidence="2 4" key="1">
    <citation type="journal article" date="2014" name="BMC Genomics">
        <title>Genome sequence of Anopheles sinensis provides insight into genetics basis of mosquito competence for malaria parasites.</title>
        <authorList>
            <person name="Zhou D."/>
            <person name="Zhang D."/>
            <person name="Ding G."/>
            <person name="Shi L."/>
            <person name="Hou Q."/>
            <person name="Ye Y."/>
            <person name="Xu Y."/>
            <person name="Zhou H."/>
            <person name="Xiong C."/>
            <person name="Li S."/>
            <person name="Yu J."/>
            <person name="Hong S."/>
            <person name="Yu X."/>
            <person name="Zou P."/>
            <person name="Chen C."/>
            <person name="Chang X."/>
            <person name="Wang W."/>
            <person name="Lv Y."/>
            <person name="Sun Y."/>
            <person name="Ma L."/>
            <person name="Shen B."/>
            <person name="Zhu C."/>
        </authorList>
    </citation>
    <scope>NUCLEOTIDE SEQUENCE [LARGE SCALE GENOMIC DNA]</scope>
</reference>
<evidence type="ECO:0000313" key="2">
    <source>
        <dbReference type="EMBL" id="KFB37862.1"/>
    </source>
</evidence>
<dbReference type="Proteomes" id="UP000030765">
    <property type="component" value="Unassembled WGS sequence"/>
</dbReference>
<accession>A0A084VIR8</accession>
<reference evidence="3" key="2">
    <citation type="submission" date="2020-05" db="UniProtKB">
        <authorList>
            <consortium name="EnsemblMetazoa"/>
        </authorList>
    </citation>
    <scope>IDENTIFICATION</scope>
</reference>
<keyword evidence="4" id="KW-1185">Reference proteome</keyword>
<dbReference type="VEuPathDB" id="VectorBase:ASIC005178"/>
<name>A0A084VIR8_ANOSI</name>
<sequence>MDRKSGNRQRRVARSDSIGCRLSSAERRTFSQCHASAAFGKPLERHNHATGLATEACDMAVRLTDVHRLRRGSRELGKCVIQNVLNSARPLAREVTANSSPVALPKPKLTVAPPTPDRKRGKGCNCRGTAEQPF</sequence>
<evidence type="ECO:0000313" key="3">
    <source>
        <dbReference type="EnsemblMetazoa" id="ASIC005178-PA"/>
    </source>
</evidence>
<gene>
    <name evidence="2" type="ORF">ZHAS_00005178</name>
</gene>
<dbReference type="AlphaFoldDB" id="A0A084VIR8"/>